<reference evidence="1 2" key="1">
    <citation type="journal article" date="2013" name="PLoS Genet.">
        <title>The genome and development-dependent transcriptomes of Pyronema confluens: a window into fungal evolution.</title>
        <authorList>
            <person name="Traeger S."/>
            <person name="Altegoer F."/>
            <person name="Freitag M."/>
            <person name="Gabaldon T."/>
            <person name="Kempken F."/>
            <person name="Kumar A."/>
            <person name="Marcet-Houben M."/>
            <person name="Poggeler S."/>
            <person name="Stajich J.E."/>
            <person name="Nowrousian M."/>
        </authorList>
    </citation>
    <scope>NUCLEOTIDE SEQUENCE [LARGE SCALE GENOMIC DNA]</scope>
    <source>
        <strain evidence="2">CBS 100304</strain>
        <tissue evidence="1">Vegetative mycelium</tissue>
    </source>
</reference>
<name>U4LN74_PYROM</name>
<dbReference type="Proteomes" id="UP000018144">
    <property type="component" value="Unassembled WGS sequence"/>
</dbReference>
<gene>
    <name evidence="1" type="ORF">PCON_14066</name>
</gene>
<protein>
    <submittedName>
        <fullName evidence="1">Uncharacterized protein</fullName>
    </submittedName>
</protein>
<evidence type="ECO:0000313" key="2">
    <source>
        <dbReference type="Proteomes" id="UP000018144"/>
    </source>
</evidence>
<accession>U4LN74</accession>
<dbReference type="EMBL" id="HF935997">
    <property type="protein sequence ID" value="CCX33037.1"/>
    <property type="molecule type" value="Genomic_DNA"/>
</dbReference>
<organism evidence="1 2">
    <name type="scientific">Pyronema omphalodes (strain CBS 100304)</name>
    <name type="common">Pyronema confluens</name>
    <dbReference type="NCBI Taxonomy" id="1076935"/>
    <lineage>
        <taxon>Eukaryota</taxon>
        <taxon>Fungi</taxon>
        <taxon>Dikarya</taxon>
        <taxon>Ascomycota</taxon>
        <taxon>Pezizomycotina</taxon>
        <taxon>Pezizomycetes</taxon>
        <taxon>Pezizales</taxon>
        <taxon>Pyronemataceae</taxon>
        <taxon>Pyronema</taxon>
    </lineage>
</organism>
<sequence>MGNRDIDQSAIFVAISTLSPTCRFMAASRANCGRTISGANDVFCDAATDGTDATSSSVVKMRY</sequence>
<evidence type="ECO:0000313" key="1">
    <source>
        <dbReference type="EMBL" id="CCX33037.1"/>
    </source>
</evidence>
<dbReference type="AlphaFoldDB" id="U4LN74"/>
<proteinExistence type="predicted"/>
<keyword evidence="2" id="KW-1185">Reference proteome</keyword>